<dbReference type="Gene3D" id="3.90.1150.170">
    <property type="match status" value="1"/>
</dbReference>
<evidence type="ECO:0000256" key="1">
    <source>
        <dbReference type="ARBA" id="ARBA00001933"/>
    </source>
</evidence>
<protein>
    <recommendedName>
        <fullName evidence="11">Glutamate decarboxylase</fullName>
    </recommendedName>
</protein>
<dbReference type="GO" id="GO:0019752">
    <property type="term" value="P:carboxylic acid metabolic process"/>
    <property type="evidence" value="ECO:0007669"/>
    <property type="project" value="InterPro"/>
</dbReference>
<evidence type="ECO:0000256" key="6">
    <source>
        <dbReference type="PIRSR" id="PIRSR602129-50"/>
    </source>
</evidence>
<dbReference type="SUPFAM" id="SSF53383">
    <property type="entry name" value="PLP-dependent transferases"/>
    <property type="match status" value="1"/>
</dbReference>
<organism evidence="9 10">
    <name type="scientific">Tetradesmus obliquus</name>
    <name type="common">Green alga</name>
    <name type="synonym">Acutodesmus obliquus</name>
    <dbReference type="NCBI Taxonomy" id="3088"/>
    <lineage>
        <taxon>Eukaryota</taxon>
        <taxon>Viridiplantae</taxon>
        <taxon>Chlorophyta</taxon>
        <taxon>core chlorophytes</taxon>
        <taxon>Chlorophyceae</taxon>
        <taxon>CS clade</taxon>
        <taxon>Sphaeropleales</taxon>
        <taxon>Scenedesmaceae</taxon>
        <taxon>Tetradesmus</taxon>
    </lineage>
</organism>
<keyword evidence="4 6" id="KW-0663">Pyridoxal phosphate</keyword>
<dbReference type="GO" id="GO:0030170">
    <property type="term" value="F:pyridoxal phosphate binding"/>
    <property type="evidence" value="ECO:0007669"/>
    <property type="project" value="InterPro"/>
</dbReference>
<dbReference type="EMBL" id="FNXT01000916">
    <property type="protein sequence ID" value="SZX69267.1"/>
    <property type="molecule type" value="Genomic_DNA"/>
</dbReference>
<keyword evidence="3" id="KW-0210">Decarboxylase</keyword>
<dbReference type="STRING" id="3088.A0A383WLB4"/>
<dbReference type="Gene3D" id="3.40.640.10">
    <property type="entry name" value="Type I PLP-dependent aspartate aminotransferase-like (Major domain)"/>
    <property type="match status" value="1"/>
</dbReference>
<evidence type="ECO:0000313" key="9">
    <source>
        <dbReference type="EMBL" id="SZX77536.1"/>
    </source>
</evidence>
<evidence type="ECO:0000313" key="8">
    <source>
        <dbReference type="EMBL" id="SZX69267.1"/>
    </source>
</evidence>
<evidence type="ECO:0000313" key="10">
    <source>
        <dbReference type="Proteomes" id="UP000256970"/>
    </source>
</evidence>
<dbReference type="PANTHER" id="PTHR45677:SF8">
    <property type="entry name" value="CYSTEINE SULFINIC ACID DECARBOXYLASE"/>
    <property type="match status" value="1"/>
</dbReference>
<evidence type="ECO:0000256" key="4">
    <source>
        <dbReference type="ARBA" id="ARBA00022898"/>
    </source>
</evidence>
<sequence length="497" mass="53239">MTIDHKHELDQQDFLIKAAELLKAYVASSSCSSKPVVELACPDKLAAAFAAAGVPLKLDDHQAAAETSNELIAALQTTLKHSVRTSHPLFFNQLYARVEPVGVAADWAVAATNTNVHTYEVAPVFSLVEAALLDKVARVIGFRQHDGLLVPGGSISNTYALHLARFRKDPAVKTRGAAGGPVLVGFTSSHAHYSYEKAAHLTGLGTDNMVAVEADAQGEMLPHALEAAVAAARKQGKVPFFVGLTAGTTVTGGFDPIAAIAPIARRHGMWLHVDGSWGASLLLSPRHRGLLAGIEQADSVGWNAHKMLGLPSQCAAFVSRHPGVLQATNATHAPYLFQPDKLHGEYDIGDKSIQCGRKADAFKWWLQWKAVGDAGFAARVEHNIELAEHVEACVAAAGGAFLMAVPRVAANVCFWYVPPSLRPFDPAAASPEQWAALGRVAPAIKARMQQAGDAMIGYQPLGQLPNFFRLVFANCVGVSRQQLQQLLQRIDQYGRDL</sequence>
<keyword evidence="5 7" id="KW-0456">Lyase</keyword>
<keyword evidence="10" id="KW-1185">Reference proteome</keyword>
<dbReference type="InterPro" id="IPR015424">
    <property type="entry name" value="PyrdxlP-dep_Trfase"/>
</dbReference>
<comment type="similarity">
    <text evidence="2 7">Belongs to the group II decarboxylase family.</text>
</comment>
<reference evidence="9 10" key="1">
    <citation type="submission" date="2016-10" db="EMBL/GenBank/DDBJ databases">
        <authorList>
            <person name="Cai Z."/>
        </authorList>
    </citation>
    <scope>NUCLEOTIDE SEQUENCE [LARGE SCALE GENOMIC DNA]</scope>
</reference>
<dbReference type="GO" id="GO:0005737">
    <property type="term" value="C:cytoplasm"/>
    <property type="evidence" value="ECO:0007669"/>
    <property type="project" value="TreeGrafter"/>
</dbReference>
<evidence type="ECO:0008006" key="11">
    <source>
        <dbReference type="Google" id="ProtNLM"/>
    </source>
</evidence>
<evidence type="ECO:0000256" key="5">
    <source>
        <dbReference type="ARBA" id="ARBA00023239"/>
    </source>
</evidence>
<accession>A0A383WLB4</accession>
<dbReference type="AlphaFoldDB" id="A0A383WLB4"/>
<name>A0A383WLB4_TETOB</name>
<dbReference type="PANTHER" id="PTHR45677">
    <property type="entry name" value="GLUTAMATE DECARBOXYLASE-RELATED"/>
    <property type="match status" value="1"/>
</dbReference>
<dbReference type="EMBL" id="FNXT01001289">
    <property type="protein sequence ID" value="SZX77536.1"/>
    <property type="molecule type" value="Genomic_DNA"/>
</dbReference>
<evidence type="ECO:0000256" key="3">
    <source>
        <dbReference type="ARBA" id="ARBA00022793"/>
    </source>
</evidence>
<dbReference type="Pfam" id="PF00282">
    <property type="entry name" value="Pyridoxal_deC"/>
    <property type="match status" value="1"/>
</dbReference>
<dbReference type="Proteomes" id="UP000256970">
    <property type="component" value="Unassembled WGS sequence"/>
</dbReference>
<dbReference type="InterPro" id="IPR002129">
    <property type="entry name" value="PyrdxlP-dep_de-COase"/>
</dbReference>
<feature type="modified residue" description="N6-(pyridoxal phosphate)lysine" evidence="6">
    <location>
        <position position="306"/>
    </location>
</feature>
<dbReference type="GO" id="GO:0016831">
    <property type="term" value="F:carboxy-lyase activity"/>
    <property type="evidence" value="ECO:0007669"/>
    <property type="project" value="UniProtKB-KW"/>
</dbReference>
<evidence type="ECO:0000256" key="2">
    <source>
        <dbReference type="ARBA" id="ARBA00009533"/>
    </source>
</evidence>
<gene>
    <name evidence="9" type="ORF">BQ4739_LOCUS17892</name>
    <name evidence="8" type="ORF">BQ4739_LOCUS9558</name>
</gene>
<dbReference type="InterPro" id="IPR015421">
    <property type="entry name" value="PyrdxlP-dep_Trfase_major"/>
</dbReference>
<proteinExistence type="inferred from homology"/>
<evidence type="ECO:0000256" key="7">
    <source>
        <dbReference type="RuleBase" id="RU000382"/>
    </source>
</evidence>
<comment type="cofactor">
    <cofactor evidence="1 6 7">
        <name>pyridoxal 5'-phosphate</name>
        <dbReference type="ChEBI" id="CHEBI:597326"/>
    </cofactor>
</comment>